<feature type="domain" description="Laminin G" evidence="1">
    <location>
        <begin position="52"/>
        <end position="236"/>
    </location>
</feature>
<name>A0ABX6DCL7_9BACI</name>
<protein>
    <recommendedName>
        <fullName evidence="1">Laminin G domain-containing protein</fullName>
    </recommendedName>
</protein>
<organism evidence="2 3">
    <name type="scientific">Lysinibacillus pakistanensis</name>
    <dbReference type="NCBI Taxonomy" id="759811"/>
    <lineage>
        <taxon>Bacteria</taxon>
        <taxon>Bacillati</taxon>
        <taxon>Bacillota</taxon>
        <taxon>Bacilli</taxon>
        <taxon>Bacillales</taxon>
        <taxon>Bacillaceae</taxon>
        <taxon>Lysinibacillus</taxon>
    </lineage>
</organism>
<evidence type="ECO:0000313" key="3">
    <source>
        <dbReference type="Proteomes" id="UP000373269"/>
    </source>
</evidence>
<evidence type="ECO:0000259" key="1">
    <source>
        <dbReference type="PROSITE" id="PS50025"/>
    </source>
</evidence>
<dbReference type="Pfam" id="PF13385">
    <property type="entry name" value="Laminin_G_3"/>
    <property type="match status" value="1"/>
</dbReference>
<sequence>MATTEQLMTQYGVAWFGFDEANGNVYDKLGLNNYVGTVTGATRLQGWNGQGYAMNFNGTSDRLEFNNRVLPLGEKTVSFKIRTESFKETTQCIMENYTTTGANSFGYVVNLISGGIYVNWYTSINPLASSLTLRTPTSINLCDGKWHSVLFSWTGDMEDVAKLYLDDELVSTVRASQSETNTNYKNQNLSVGGMKFTSYRHLYNGQIDDLQIYSRALSPPDFEQKRLVIKTTDNKSLVLSPTSARVKEIPNTAEYMMLAQGGVIKEIDSAVDRPPIDFTKTTTEYEIVTNNRTPLGKGRLFTIPTGNDFKTAMVEDNY</sequence>
<dbReference type="InterPro" id="IPR001791">
    <property type="entry name" value="Laminin_G"/>
</dbReference>
<accession>A0ABX6DCL7</accession>
<dbReference type="Gene3D" id="2.60.120.200">
    <property type="match status" value="1"/>
</dbReference>
<dbReference type="InterPro" id="IPR013320">
    <property type="entry name" value="ConA-like_dom_sf"/>
</dbReference>
<dbReference type="PROSITE" id="PS50025">
    <property type="entry name" value="LAM_G_DOMAIN"/>
    <property type="match status" value="1"/>
</dbReference>
<dbReference type="Proteomes" id="UP000373269">
    <property type="component" value="Chromosome"/>
</dbReference>
<reference evidence="2 3" key="1">
    <citation type="submission" date="2019-11" db="EMBL/GenBank/DDBJ databases">
        <title>Whole Genome Sequencing and Comparative Genomic Analyses of Lysinibacillus pakistanensis LZH-9, a Halotolerant Strain with Excellent COD Removal Capability.</title>
        <authorList>
            <person name="Zhou H."/>
        </authorList>
    </citation>
    <scope>NUCLEOTIDE SEQUENCE [LARGE SCALE GENOMIC DNA]</scope>
    <source>
        <strain evidence="2 3">LZH-9</strain>
    </source>
</reference>
<dbReference type="EMBL" id="CP045835">
    <property type="protein sequence ID" value="QGG50744.1"/>
    <property type="molecule type" value="Genomic_DNA"/>
</dbReference>
<gene>
    <name evidence="2" type="ORF">GDS87_07160</name>
</gene>
<keyword evidence="3" id="KW-1185">Reference proteome</keyword>
<dbReference type="SUPFAM" id="SSF49899">
    <property type="entry name" value="Concanavalin A-like lectins/glucanases"/>
    <property type="match status" value="1"/>
</dbReference>
<dbReference type="CDD" id="cd00110">
    <property type="entry name" value="LamG"/>
    <property type="match status" value="1"/>
</dbReference>
<proteinExistence type="predicted"/>
<evidence type="ECO:0000313" key="2">
    <source>
        <dbReference type="EMBL" id="QGG50744.1"/>
    </source>
</evidence>
<dbReference type="RefSeq" id="WP_369595077.1">
    <property type="nucleotide sequence ID" value="NZ_CP045835.1"/>
</dbReference>